<dbReference type="WBParaSite" id="L893_g28010.t1">
    <property type="protein sequence ID" value="L893_g28010.t1"/>
    <property type="gene ID" value="L893_g28010"/>
</dbReference>
<keyword evidence="2" id="KW-1185">Reference proteome</keyword>
<name>A0A1I7ZMQ4_9BILA</name>
<sequence length="183" mass="20711">MISPPPAPSPSPKCCHYIPLVICLKVLSAFLAIAYALLSIGTSYLALTEAYYALASVLFLVHSIFTIMYFCGLKDRNEWIMIPALVVEILLRIVAGFIVMALWFAYVLFLFDIIQFESPLDSASPSQFLLCVSLLSTLLYALLIRLLFPFYDGYRHTKKLNDYDRMHNSITMQTSYTSRPTSV</sequence>
<feature type="transmembrane region" description="Helical" evidence="1">
    <location>
        <begin position="17"/>
        <end position="38"/>
    </location>
</feature>
<keyword evidence="1" id="KW-0812">Transmembrane</keyword>
<protein>
    <submittedName>
        <fullName evidence="3">MARVEL domain-containing protein</fullName>
    </submittedName>
</protein>
<evidence type="ECO:0000256" key="1">
    <source>
        <dbReference type="SAM" id="Phobius"/>
    </source>
</evidence>
<keyword evidence="1" id="KW-1133">Transmembrane helix</keyword>
<keyword evidence="1" id="KW-0472">Membrane</keyword>
<evidence type="ECO:0000313" key="3">
    <source>
        <dbReference type="WBParaSite" id="L893_g28010.t1"/>
    </source>
</evidence>
<accession>A0A1I7ZMQ4</accession>
<organism evidence="2 3">
    <name type="scientific">Steinernema glaseri</name>
    <dbReference type="NCBI Taxonomy" id="37863"/>
    <lineage>
        <taxon>Eukaryota</taxon>
        <taxon>Metazoa</taxon>
        <taxon>Ecdysozoa</taxon>
        <taxon>Nematoda</taxon>
        <taxon>Chromadorea</taxon>
        <taxon>Rhabditida</taxon>
        <taxon>Tylenchina</taxon>
        <taxon>Panagrolaimomorpha</taxon>
        <taxon>Strongyloidoidea</taxon>
        <taxon>Steinernematidae</taxon>
        <taxon>Steinernema</taxon>
    </lineage>
</organism>
<dbReference type="Proteomes" id="UP000095287">
    <property type="component" value="Unplaced"/>
</dbReference>
<proteinExistence type="predicted"/>
<feature type="transmembrane region" description="Helical" evidence="1">
    <location>
        <begin position="126"/>
        <end position="148"/>
    </location>
</feature>
<reference evidence="3" key="1">
    <citation type="submission" date="2016-11" db="UniProtKB">
        <authorList>
            <consortium name="WormBaseParasite"/>
        </authorList>
    </citation>
    <scope>IDENTIFICATION</scope>
</reference>
<dbReference type="AlphaFoldDB" id="A0A1I7ZMQ4"/>
<evidence type="ECO:0000313" key="2">
    <source>
        <dbReference type="Proteomes" id="UP000095287"/>
    </source>
</evidence>
<feature type="transmembrane region" description="Helical" evidence="1">
    <location>
        <begin position="50"/>
        <end position="72"/>
    </location>
</feature>
<feature type="transmembrane region" description="Helical" evidence="1">
    <location>
        <begin position="84"/>
        <end position="106"/>
    </location>
</feature>